<comment type="similarity">
    <text evidence="3">Belongs to the peptidase M1 family.</text>
</comment>
<keyword evidence="10" id="KW-0862">Zinc</keyword>
<dbReference type="SUPFAM" id="SSF63737">
    <property type="entry name" value="Leukotriene A4 hydrolase N-terminal domain"/>
    <property type="match status" value="1"/>
</dbReference>
<accession>A0A1H4MQJ8</accession>
<evidence type="ECO:0000313" key="16">
    <source>
        <dbReference type="EMBL" id="SEB85259.1"/>
    </source>
</evidence>
<evidence type="ECO:0000256" key="1">
    <source>
        <dbReference type="ARBA" id="ARBA00000098"/>
    </source>
</evidence>
<keyword evidence="8" id="KW-0479">Metal-binding</keyword>
<keyword evidence="12" id="KW-0732">Signal</keyword>
<sequence>MKIRILWSLALLSSAVTLASAAQAAVTPQPDAGISHALAQARAARVSAIRYELHLALRPHAETMPGEETVRFTLSDTVADLPIDYREGVLASAQLNGESLEPTLVNGHLVLPASRLRKGDNALVTTFTSRISKAGAAITRYEDKEDGSEYFYSLFVPMDASMAFPCFDQPDLKARFSLFLATPNDWTAIANTSEQGARGSREVVTRGFAETRPISTYLFAFAAGPWAKLSGKPGEPDLYVRKSQLARAKIEAPHVQEMTARGTKWLSEYFQQPFPFPKYDLVLIPGFPFGGMEHAGATFLNETGVLFRSAPTANDLFSRDTLVLHELTHQWFGDLVTMRWFDDLWLKEGFAQYMAYRALGDLEPASLPWKHMYEEIKPLAYGIDETEGTTPIFQDIPNLKDAKSAYGAIVYQKAPSILKQLEFKLGPDAFRAGLRAYLKQHAYGNAQWADLVSALQTSSGQDVPAWANAWVLQRGMPEITTTWSCDKNNAHLQRVTLSQTDVLHDGYRWPIANEVLLAYPDRAPERVRVEWKTASVDVPGATGRACPKYVFANGGDQAYGRFLLDAKSEAAAKSTLQSSRGMSDPLQQTMLWGALWENVHTARSAPRGYVALALQDLPHQSDETLARLQYARVNGALQRYVSDTTRAPLVAQLESVATDRMRNAPAPGLRIVAFRMLTAAAETPSARDTLKSMLDGKTTIPGVDLRPLDRWSMVGRLIAVNDMEASARLAAEIKRDTTDDGRKYAFAVQAGVPDAGTKERYFTMYQQPPTAAGAQQEDWLSQSLGAFNNVRQTSLTLPYLQRSLDQLPEIKRDRKIFYLGVWLGAFLGGQTSPQAEAVVKEWLAKPGIDADLRRKVLENADPLERTVRIRAKFPD</sequence>
<dbReference type="InterPro" id="IPR045357">
    <property type="entry name" value="Aminopeptidase_N-like_N"/>
</dbReference>
<evidence type="ECO:0000256" key="10">
    <source>
        <dbReference type="ARBA" id="ARBA00022833"/>
    </source>
</evidence>
<keyword evidence="7" id="KW-0645">Protease</keyword>
<keyword evidence="6 16" id="KW-0031">Aminopeptidase</keyword>
<dbReference type="PRINTS" id="PR00756">
    <property type="entry name" value="ALADIPTASE"/>
</dbReference>
<evidence type="ECO:0000259" key="14">
    <source>
        <dbReference type="Pfam" id="PF11838"/>
    </source>
</evidence>
<evidence type="ECO:0000256" key="2">
    <source>
        <dbReference type="ARBA" id="ARBA00001947"/>
    </source>
</evidence>
<evidence type="ECO:0000256" key="8">
    <source>
        <dbReference type="ARBA" id="ARBA00022723"/>
    </source>
</evidence>
<dbReference type="Pfam" id="PF01433">
    <property type="entry name" value="Peptidase_M1"/>
    <property type="match status" value="1"/>
</dbReference>
<dbReference type="CDD" id="cd09602">
    <property type="entry name" value="M1_APN"/>
    <property type="match status" value="1"/>
</dbReference>
<evidence type="ECO:0000256" key="7">
    <source>
        <dbReference type="ARBA" id="ARBA00022670"/>
    </source>
</evidence>
<dbReference type="InterPro" id="IPR027268">
    <property type="entry name" value="Peptidase_M4/M1_CTD_sf"/>
</dbReference>
<dbReference type="GO" id="GO:0006508">
    <property type="term" value="P:proteolysis"/>
    <property type="evidence" value="ECO:0007669"/>
    <property type="project" value="UniProtKB-KW"/>
</dbReference>
<comment type="cofactor">
    <cofactor evidence="2">
        <name>Zn(2+)</name>
        <dbReference type="ChEBI" id="CHEBI:29105"/>
    </cofactor>
</comment>
<evidence type="ECO:0000256" key="11">
    <source>
        <dbReference type="ARBA" id="ARBA00023049"/>
    </source>
</evidence>
<dbReference type="PANTHER" id="PTHR11533:SF174">
    <property type="entry name" value="PUROMYCIN-SENSITIVE AMINOPEPTIDASE-RELATED"/>
    <property type="match status" value="1"/>
</dbReference>
<dbReference type="SUPFAM" id="SSF55486">
    <property type="entry name" value="Metalloproteases ('zincins'), catalytic domain"/>
    <property type="match status" value="1"/>
</dbReference>
<evidence type="ECO:0000259" key="13">
    <source>
        <dbReference type="Pfam" id="PF01433"/>
    </source>
</evidence>
<dbReference type="Proteomes" id="UP000182409">
    <property type="component" value="Unassembled WGS sequence"/>
</dbReference>
<dbReference type="Gene3D" id="1.10.390.10">
    <property type="entry name" value="Neutral Protease Domain 2"/>
    <property type="match status" value="1"/>
</dbReference>
<evidence type="ECO:0000256" key="12">
    <source>
        <dbReference type="SAM" id="SignalP"/>
    </source>
</evidence>
<dbReference type="GO" id="GO:0016285">
    <property type="term" value="F:alanyl aminopeptidase activity"/>
    <property type="evidence" value="ECO:0007669"/>
    <property type="project" value="UniProtKB-EC"/>
</dbReference>
<feature type="domain" description="Aminopeptidase N-like N-terminal" evidence="15">
    <location>
        <begin position="50"/>
        <end position="218"/>
    </location>
</feature>
<feature type="chain" id="PRO_5010374272" description="Aminopeptidase N" evidence="12">
    <location>
        <begin position="25"/>
        <end position="875"/>
    </location>
</feature>
<keyword evidence="9" id="KW-0378">Hydrolase</keyword>
<feature type="domain" description="ERAP1-like C-terminal" evidence="14">
    <location>
        <begin position="550"/>
        <end position="862"/>
    </location>
</feature>
<dbReference type="OrthoDB" id="9814383at2"/>
<evidence type="ECO:0000256" key="5">
    <source>
        <dbReference type="ARBA" id="ARBA00015611"/>
    </source>
</evidence>
<dbReference type="GO" id="GO:0016020">
    <property type="term" value="C:membrane"/>
    <property type="evidence" value="ECO:0007669"/>
    <property type="project" value="TreeGrafter"/>
</dbReference>
<comment type="catalytic activity">
    <reaction evidence="1">
        <text>Release of an N-terminal amino acid, Xaa-|-Yaa- from a peptide, amide or arylamide. Xaa is preferably Ala, but may be most amino acids including Pro (slow action). When a terminal hydrophobic residue is followed by a prolyl residue, the two may be released as an intact Xaa-Pro dipeptide.</text>
        <dbReference type="EC" id="3.4.11.2"/>
    </reaction>
</comment>
<dbReference type="PANTHER" id="PTHR11533">
    <property type="entry name" value="PROTEASE M1 ZINC METALLOPROTEASE"/>
    <property type="match status" value="1"/>
</dbReference>
<dbReference type="RefSeq" id="WP_074653732.1">
    <property type="nucleotide sequence ID" value="NZ_FNSD01000001.1"/>
</dbReference>
<dbReference type="InterPro" id="IPR050344">
    <property type="entry name" value="Peptidase_M1_aminopeptidases"/>
</dbReference>
<proteinExistence type="inferred from homology"/>
<evidence type="ECO:0000256" key="4">
    <source>
        <dbReference type="ARBA" id="ARBA00012564"/>
    </source>
</evidence>
<evidence type="ECO:0000259" key="15">
    <source>
        <dbReference type="Pfam" id="PF17900"/>
    </source>
</evidence>
<dbReference type="InterPro" id="IPR042097">
    <property type="entry name" value="Aminopeptidase_N-like_N_sf"/>
</dbReference>
<dbReference type="InterPro" id="IPR001930">
    <property type="entry name" value="Peptidase_M1"/>
</dbReference>
<dbReference type="InterPro" id="IPR024571">
    <property type="entry name" value="ERAP1-like_C_dom"/>
</dbReference>
<name>A0A1H4MQJ8_9BACT</name>
<organism evidence="16 17">
    <name type="scientific">Terriglobus roseus</name>
    <dbReference type="NCBI Taxonomy" id="392734"/>
    <lineage>
        <taxon>Bacteria</taxon>
        <taxon>Pseudomonadati</taxon>
        <taxon>Acidobacteriota</taxon>
        <taxon>Terriglobia</taxon>
        <taxon>Terriglobales</taxon>
        <taxon>Acidobacteriaceae</taxon>
        <taxon>Terriglobus</taxon>
    </lineage>
</organism>
<keyword evidence="11" id="KW-0482">Metalloprotease</keyword>
<dbReference type="GO" id="GO:0043171">
    <property type="term" value="P:peptide catabolic process"/>
    <property type="evidence" value="ECO:0007669"/>
    <property type="project" value="TreeGrafter"/>
</dbReference>
<dbReference type="EMBL" id="FNSD01000001">
    <property type="protein sequence ID" value="SEB85259.1"/>
    <property type="molecule type" value="Genomic_DNA"/>
</dbReference>
<gene>
    <name evidence="16" type="ORF">SAMN05443244_2009</name>
</gene>
<protein>
    <recommendedName>
        <fullName evidence="5">Aminopeptidase N</fullName>
        <ecNumber evidence="4">3.4.11.2</ecNumber>
    </recommendedName>
</protein>
<reference evidence="16 17" key="1">
    <citation type="submission" date="2016-10" db="EMBL/GenBank/DDBJ databases">
        <authorList>
            <person name="de Groot N.N."/>
        </authorList>
    </citation>
    <scope>NUCLEOTIDE SEQUENCE [LARGE SCALE GENOMIC DNA]</scope>
    <source>
        <strain evidence="16 17">AB35.6</strain>
    </source>
</reference>
<dbReference type="InterPro" id="IPR014782">
    <property type="entry name" value="Peptidase_M1_dom"/>
</dbReference>
<dbReference type="GO" id="GO:0008270">
    <property type="term" value="F:zinc ion binding"/>
    <property type="evidence" value="ECO:0007669"/>
    <property type="project" value="InterPro"/>
</dbReference>
<dbReference type="GO" id="GO:0070006">
    <property type="term" value="F:metalloaminopeptidase activity"/>
    <property type="evidence" value="ECO:0007669"/>
    <property type="project" value="TreeGrafter"/>
</dbReference>
<evidence type="ECO:0000256" key="6">
    <source>
        <dbReference type="ARBA" id="ARBA00022438"/>
    </source>
</evidence>
<dbReference type="Gene3D" id="2.60.40.1730">
    <property type="entry name" value="tricorn interacting facor f3 domain"/>
    <property type="match status" value="1"/>
</dbReference>
<dbReference type="GO" id="GO:0042277">
    <property type="term" value="F:peptide binding"/>
    <property type="evidence" value="ECO:0007669"/>
    <property type="project" value="TreeGrafter"/>
</dbReference>
<dbReference type="GO" id="GO:0005737">
    <property type="term" value="C:cytoplasm"/>
    <property type="evidence" value="ECO:0007669"/>
    <property type="project" value="TreeGrafter"/>
</dbReference>
<dbReference type="Pfam" id="PF17900">
    <property type="entry name" value="Peptidase_M1_N"/>
    <property type="match status" value="1"/>
</dbReference>
<evidence type="ECO:0000256" key="3">
    <source>
        <dbReference type="ARBA" id="ARBA00010136"/>
    </source>
</evidence>
<dbReference type="EC" id="3.4.11.2" evidence="4"/>
<feature type="signal peptide" evidence="12">
    <location>
        <begin position="1"/>
        <end position="24"/>
    </location>
</feature>
<feature type="domain" description="Peptidase M1 membrane alanine aminopeptidase" evidence="13">
    <location>
        <begin position="257"/>
        <end position="470"/>
    </location>
</feature>
<dbReference type="GO" id="GO:0005615">
    <property type="term" value="C:extracellular space"/>
    <property type="evidence" value="ECO:0007669"/>
    <property type="project" value="TreeGrafter"/>
</dbReference>
<dbReference type="AlphaFoldDB" id="A0A1H4MQJ8"/>
<evidence type="ECO:0000256" key="9">
    <source>
        <dbReference type="ARBA" id="ARBA00022801"/>
    </source>
</evidence>
<evidence type="ECO:0000313" key="17">
    <source>
        <dbReference type="Proteomes" id="UP000182409"/>
    </source>
</evidence>
<dbReference type="Pfam" id="PF11838">
    <property type="entry name" value="ERAP1_C"/>
    <property type="match status" value="1"/>
</dbReference>